<evidence type="ECO:0000313" key="15">
    <source>
        <dbReference type="EMBL" id="OQR41106.1"/>
    </source>
</evidence>
<evidence type="ECO:0000256" key="8">
    <source>
        <dbReference type="ARBA" id="ARBA00022967"/>
    </source>
</evidence>
<reference evidence="15 16" key="1">
    <citation type="submission" date="2017-04" db="EMBL/GenBank/DDBJ databases">
        <title>Accumulation and expression of multiple antibiotic resistance genes in Arcobacter cryaerophilus that thrives in sewage.</title>
        <authorList>
            <person name="Millar J.A."/>
            <person name="Raghavan R."/>
        </authorList>
    </citation>
    <scope>NUCLEOTIDE SEQUENCE [LARGE SCALE GENOMIC DNA]</scope>
    <source>
        <strain evidence="15 16">AZT-1</strain>
    </source>
</reference>
<evidence type="ECO:0000313" key="16">
    <source>
        <dbReference type="Proteomes" id="UP000192599"/>
    </source>
</evidence>
<feature type="domain" description="NADH:ubiquinone oxidoreductase-like 20kDa subunit" evidence="14">
    <location>
        <begin position="118"/>
        <end position="222"/>
    </location>
</feature>
<keyword evidence="4" id="KW-0813">Transport</keyword>
<dbReference type="EC" id="7.1.1.-" evidence="12"/>
<keyword evidence="11 13" id="KW-0472">Membrane</keyword>
<evidence type="ECO:0000256" key="2">
    <source>
        <dbReference type="ARBA" id="ARBA00008472"/>
    </source>
</evidence>
<dbReference type="Gene3D" id="3.40.50.12280">
    <property type="match status" value="1"/>
</dbReference>
<evidence type="ECO:0000256" key="3">
    <source>
        <dbReference type="ARBA" id="ARBA00009173"/>
    </source>
</evidence>
<dbReference type="NCBIfam" id="NF005012">
    <property type="entry name" value="PRK06411.1"/>
    <property type="match status" value="1"/>
</dbReference>
<comment type="catalytic activity">
    <reaction evidence="12">
        <text>a quinone + NADH + 5 H(+)(in) = a quinol + NAD(+) + 4 H(+)(out)</text>
        <dbReference type="Rhea" id="RHEA:57888"/>
        <dbReference type="ChEBI" id="CHEBI:15378"/>
        <dbReference type="ChEBI" id="CHEBI:24646"/>
        <dbReference type="ChEBI" id="CHEBI:57540"/>
        <dbReference type="ChEBI" id="CHEBI:57945"/>
        <dbReference type="ChEBI" id="CHEBI:132124"/>
    </reaction>
</comment>
<dbReference type="GO" id="GO:0008137">
    <property type="term" value="F:NADH dehydrogenase (ubiquinone) activity"/>
    <property type="evidence" value="ECO:0007669"/>
    <property type="project" value="InterPro"/>
</dbReference>
<keyword evidence="10 12" id="KW-0520">NAD</keyword>
<evidence type="ECO:0000256" key="11">
    <source>
        <dbReference type="ARBA" id="ARBA00023136"/>
    </source>
</evidence>
<dbReference type="Pfam" id="PF01058">
    <property type="entry name" value="Oxidored_q6"/>
    <property type="match status" value="1"/>
</dbReference>
<evidence type="ECO:0000256" key="10">
    <source>
        <dbReference type="ARBA" id="ARBA00023027"/>
    </source>
</evidence>
<dbReference type="NCBIfam" id="TIGR01957">
    <property type="entry name" value="nuoB_fam"/>
    <property type="match status" value="1"/>
</dbReference>
<comment type="caution">
    <text evidence="15">The sequence shown here is derived from an EMBL/GenBank/DDBJ whole genome shotgun (WGS) entry which is preliminary data.</text>
</comment>
<evidence type="ECO:0000256" key="9">
    <source>
        <dbReference type="ARBA" id="ARBA00022989"/>
    </source>
</evidence>
<keyword evidence="5" id="KW-1003">Cell membrane</keyword>
<comment type="function">
    <text evidence="12">NDH-1 shuttles electrons from NADH, via FMN and iron-sulfur (Fe-S) centers, to quinones in the respiratory chain.</text>
</comment>
<feature type="non-terminal residue" evidence="15">
    <location>
        <position position="223"/>
    </location>
</feature>
<dbReference type="Pfam" id="PF00507">
    <property type="entry name" value="Oxidored_q4"/>
    <property type="match status" value="1"/>
</dbReference>
<evidence type="ECO:0000256" key="6">
    <source>
        <dbReference type="ARBA" id="ARBA00022692"/>
    </source>
</evidence>
<evidence type="ECO:0000256" key="5">
    <source>
        <dbReference type="ARBA" id="ARBA00022519"/>
    </source>
</evidence>
<dbReference type="HAMAP" id="MF_01356">
    <property type="entry name" value="NDH1_NuoB"/>
    <property type="match status" value="1"/>
</dbReference>
<dbReference type="GO" id="GO:0009060">
    <property type="term" value="P:aerobic respiration"/>
    <property type="evidence" value="ECO:0007669"/>
    <property type="project" value="TreeGrafter"/>
</dbReference>
<dbReference type="PANTHER" id="PTHR11995:SF14">
    <property type="entry name" value="NADH DEHYDROGENASE [UBIQUINONE] IRON-SULFUR PROTEIN 7, MITOCHONDRIAL"/>
    <property type="match status" value="1"/>
</dbReference>
<keyword evidence="5" id="KW-0997">Cell inner membrane</keyword>
<protein>
    <recommendedName>
        <fullName evidence="12">NADH-quinone oxidoreductase subunit</fullName>
        <ecNumber evidence="12">7.1.1.-</ecNumber>
    </recommendedName>
</protein>
<dbReference type="Gene3D" id="1.20.58.1610">
    <property type="entry name" value="NADH:ubiquinone/plastoquinone oxidoreductase, chain 3"/>
    <property type="match status" value="1"/>
</dbReference>
<dbReference type="InterPro" id="IPR006137">
    <property type="entry name" value="NADH_UbQ_OxRdtase-like_20kDa"/>
</dbReference>
<keyword evidence="9 13" id="KW-1133">Transmembrane helix</keyword>
<evidence type="ECO:0000256" key="13">
    <source>
        <dbReference type="SAM" id="Phobius"/>
    </source>
</evidence>
<dbReference type="InterPro" id="IPR000440">
    <property type="entry name" value="NADH_UbQ/plastoQ_OxRdtase_su3"/>
</dbReference>
<dbReference type="GO" id="GO:0048038">
    <property type="term" value="F:quinone binding"/>
    <property type="evidence" value="ECO:0007669"/>
    <property type="project" value="UniProtKB-KW"/>
</dbReference>
<keyword evidence="6 12" id="KW-0812">Transmembrane</keyword>
<gene>
    <name evidence="15" type="ORF">AS859_07665</name>
</gene>
<keyword evidence="7 12" id="KW-0874">Quinone</keyword>
<evidence type="ECO:0000259" key="14">
    <source>
        <dbReference type="Pfam" id="PF01058"/>
    </source>
</evidence>
<dbReference type="GO" id="GO:0045271">
    <property type="term" value="C:respiratory chain complex I"/>
    <property type="evidence" value="ECO:0007669"/>
    <property type="project" value="TreeGrafter"/>
</dbReference>
<feature type="transmembrane region" description="Helical" evidence="13">
    <location>
        <begin position="39"/>
        <end position="60"/>
    </location>
</feature>
<evidence type="ECO:0000256" key="1">
    <source>
        <dbReference type="ARBA" id="ARBA00004370"/>
    </source>
</evidence>
<name>A0A1V9VAL8_9BACT</name>
<evidence type="ECO:0000256" key="7">
    <source>
        <dbReference type="ARBA" id="ARBA00022719"/>
    </source>
</evidence>
<dbReference type="GO" id="GO:0015990">
    <property type="term" value="P:electron transport coupled proton transport"/>
    <property type="evidence" value="ECO:0007669"/>
    <property type="project" value="TreeGrafter"/>
</dbReference>
<feature type="transmembrane region" description="Helical" evidence="13">
    <location>
        <begin position="66"/>
        <end position="84"/>
    </location>
</feature>
<dbReference type="GO" id="GO:0005886">
    <property type="term" value="C:plasma membrane"/>
    <property type="evidence" value="ECO:0007669"/>
    <property type="project" value="UniProtKB-SubCell"/>
</dbReference>
<dbReference type="AlphaFoldDB" id="A0A1V9VAL8"/>
<comment type="similarity">
    <text evidence="3">Belongs to the complex I 20 kDa subunit family.</text>
</comment>
<comment type="similarity">
    <text evidence="2 12">Belongs to the complex I subunit 3 family.</text>
</comment>
<organism evidence="15 16">
    <name type="scientific">Aliarcobacter cryaerophilus</name>
    <dbReference type="NCBI Taxonomy" id="28198"/>
    <lineage>
        <taxon>Bacteria</taxon>
        <taxon>Pseudomonadati</taxon>
        <taxon>Campylobacterota</taxon>
        <taxon>Epsilonproteobacteria</taxon>
        <taxon>Campylobacterales</taxon>
        <taxon>Arcobacteraceae</taxon>
        <taxon>Aliarcobacter</taxon>
    </lineage>
</organism>
<dbReference type="FunFam" id="3.40.50.12280:FF:000002">
    <property type="entry name" value="NADH-quinone oxidoreductase subunit B"/>
    <property type="match status" value="1"/>
</dbReference>
<evidence type="ECO:0000256" key="4">
    <source>
        <dbReference type="ARBA" id="ARBA00022448"/>
    </source>
</evidence>
<dbReference type="GO" id="GO:0051539">
    <property type="term" value="F:4 iron, 4 sulfur cluster binding"/>
    <property type="evidence" value="ECO:0007669"/>
    <property type="project" value="InterPro"/>
</dbReference>
<evidence type="ECO:0000256" key="12">
    <source>
        <dbReference type="RuleBase" id="RU003639"/>
    </source>
</evidence>
<comment type="subcellular location">
    <subcellularLocation>
        <location evidence="12">Cell membrane</location>
        <topology evidence="12">Multi-pass membrane protein</topology>
    </subcellularLocation>
    <subcellularLocation>
        <location evidence="1">Membrane</location>
    </subcellularLocation>
</comment>
<dbReference type="InterPro" id="IPR038430">
    <property type="entry name" value="NDAH_ubi_oxred_su3_sf"/>
</dbReference>
<dbReference type="Proteomes" id="UP000192599">
    <property type="component" value="Unassembled WGS sequence"/>
</dbReference>
<dbReference type="EMBL" id="LNTC01000107">
    <property type="protein sequence ID" value="OQR41106.1"/>
    <property type="molecule type" value="Genomic_DNA"/>
</dbReference>
<sequence>MLTKFIGPQNKDSVLKNNVYESGVTNPVGTTNNRFSVKFYLVAISFLLFDVEVIFMFPWAVNVVDLGVAGLFKMFIFMGLLFIVESSLGDSILTTKLDAAINWGRSYSLWPMAFGTACCGIEFMAVAAARYDVSRFGAEVVRFSPRQADLLIVAGTISYKQAPILKKIYEQMCEPKWVISMGACACSGGFYDNYATVQGIDEIIPVDEYVAGCPPRPEAVLDA</sequence>
<accession>A0A1V9VAL8</accession>
<dbReference type="SUPFAM" id="SSF56770">
    <property type="entry name" value="HydA/Nqo6-like"/>
    <property type="match status" value="1"/>
</dbReference>
<keyword evidence="8" id="KW-1278">Translocase</keyword>
<dbReference type="PANTHER" id="PTHR11995">
    <property type="entry name" value="NADH DEHYDROGENASE"/>
    <property type="match status" value="1"/>
</dbReference>
<dbReference type="InterPro" id="IPR006138">
    <property type="entry name" value="NADH_UQ_OxRdtase_20Kd_su"/>
</dbReference>
<proteinExistence type="inferred from homology"/>